<feature type="region of interest" description="Disordered" evidence="1">
    <location>
        <begin position="95"/>
        <end position="126"/>
    </location>
</feature>
<dbReference type="Pfam" id="PF05331">
    <property type="entry name" value="DUF742"/>
    <property type="match status" value="1"/>
</dbReference>
<reference evidence="2" key="1">
    <citation type="submission" date="2019-08" db="EMBL/GenBank/DDBJ databases">
        <title>Complete genome sequence of a mangrove-derived Streptomyces xiamenensis.</title>
        <authorList>
            <person name="Xu J."/>
        </authorList>
    </citation>
    <scope>NUCLEOTIDE SEQUENCE</scope>
    <source>
        <strain evidence="2">318</strain>
    </source>
</reference>
<dbReference type="InterPro" id="IPR007995">
    <property type="entry name" value="DUF742"/>
</dbReference>
<evidence type="ECO:0000313" key="3">
    <source>
        <dbReference type="Proteomes" id="UP000034034"/>
    </source>
</evidence>
<feature type="compositionally biased region" description="Low complexity" evidence="1">
    <location>
        <begin position="105"/>
        <end position="126"/>
    </location>
</feature>
<evidence type="ECO:0000256" key="1">
    <source>
        <dbReference type="SAM" id="MobiDB-lite"/>
    </source>
</evidence>
<dbReference type="EMBL" id="CP009922">
    <property type="protein sequence ID" value="AKG44629.1"/>
    <property type="molecule type" value="Genomic_DNA"/>
</dbReference>
<accession>A0A0F7FWE4</accession>
<name>A0A0F7FWE4_9ACTN</name>
<dbReference type="PATRIC" id="fig|408015.6.peg.3284"/>
<dbReference type="STRING" id="408015.SXIM_32450"/>
<gene>
    <name evidence="2" type="ORF">SXIM_32450</name>
</gene>
<dbReference type="AlphaFoldDB" id="A0A0F7FWE4"/>
<evidence type="ECO:0008006" key="4">
    <source>
        <dbReference type="Google" id="ProtNLM"/>
    </source>
</evidence>
<dbReference type="PANTHER" id="PTHR36221">
    <property type="entry name" value="DUF742 DOMAIN-CONTAINING PROTEIN"/>
    <property type="match status" value="1"/>
</dbReference>
<dbReference type="RefSeq" id="WP_046724483.1">
    <property type="nucleotide sequence ID" value="NZ_CP009922.3"/>
</dbReference>
<dbReference type="HOGENOM" id="CLU_074078_3_1_11"/>
<sequence length="144" mass="15015">MSRPGRDEDPDRLYTLTGGRSRAGSAAAFDLVTLVVSEGEPTAGMQSEHATILRLCQFPTAVVEIAAELKLPISIVKILLCDLLDEGRITARHPRTAAVPPPRSGPGRTAMAATGTGGPAAAHAAAPLPDPHLLEQVLVGLRNL</sequence>
<evidence type="ECO:0000313" key="2">
    <source>
        <dbReference type="EMBL" id="AKG44629.1"/>
    </source>
</evidence>
<dbReference type="Proteomes" id="UP000034034">
    <property type="component" value="Chromosome"/>
</dbReference>
<keyword evidence="3" id="KW-1185">Reference proteome</keyword>
<protein>
    <recommendedName>
        <fullName evidence="4">DUF742 domain-containing protein</fullName>
    </recommendedName>
</protein>
<dbReference type="KEGG" id="sxi:SXIM_32450"/>
<dbReference type="PANTHER" id="PTHR36221:SF1">
    <property type="entry name" value="DUF742 DOMAIN-CONTAINING PROTEIN"/>
    <property type="match status" value="1"/>
</dbReference>
<proteinExistence type="predicted"/>
<organism evidence="2 3">
    <name type="scientific">Streptomyces xiamenensis</name>
    <dbReference type="NCBI Taxonomy" id="408015"/>
    <lineage>
        <taxon>Bacteria</taxon>
        <taxon>Bacillati</taxon>
        <taxon>Actinomycetota</taxon>
        <taxon>Actinomycetes</taxon>
        <taxon>Kitasatosporales</taxon>
        <taxon>Streptomycetaceae</taxon>
        <taxon>Streptomyces</taxon>
    </lineage>
</organism>